<name>A0A814MFC7_9BILA</name>
<comment type="caution">
    <text evidence="1">The sequence shown here is derived from an EMBL/GenBank/DDBJ whole genome shotgun (WGS) entry which is preliminary data.</text>
</comment>
<accession>A0A814MFC7</accession>
<proteinExistence type="predicted"/>
<dbReference type="EMBL" id="CAJNOQ010004831">
    <property type="protein sequence ID" value="CAF1075757.1"/>
    <property type="molecule type" value="Genomic_DNA"/>
</dbReference>
<dbReference type="OrthoDB" id="9973815at2759"/>
<evidence type="ECO:0000313" key="2">
    <source>
        <dbReference type="EMBL" id="CAF3842260.1"/>
    </source>
</evidence>
<dbReference type="Proteomes" id="UP000681722">
    <property type="component" value="Unassembled WGS sequence"/>
</dbReference>
<evidence type="ECO:0000313" key="3">
    <source>
        <dbReference type="Proteomes" id="UP000663829"/>
    </source>
</evidence>
<protein>
    <submittedName>
        <fullName evidence="1">Uncharacterized protein</fullName>
    </submittedName>
</protein>
<dbReference type="AlphaFoldDB" id="A0A814MFC7"/>
<dbReference type="EMBL" id="CAJOBC010004830">
    <property type="protein sequence ID" value="CAF3842260.1"/>
    <property type="molecule type" value="Genomic_DNA"/>
</dbReference>
<keyword evidence="3" id="KW-1185">Reference proteome</keyword>
<dbReference type="Proteomes" id="UP000663829">
    <property type="component" value="Unassembled WGS sequence"/>
</dbReference>
<sequence>MPCPPMMPQFPQQLPCAPQMPMMQQQMPCMPQQNFMMPPQFPMQQSFQHPCLQSMGGSFAGSQMMLPQGGMSNYLGYGSPSYPGSNMNMMGGFPSTGRVLVMASKNFRSKFYCRCFCVFSILLSFLVNETCSKSVRVHAHGQRLSIPRYPYIKDRIIRSNSGKLLSVDTNGIHRPNNAIEIEQELSLTTQTLPLFDFETQHTCVTACYACVEGPLHSEGSNKKQSSDENCGPMCDCADMCFTNSIEEVNSQFGGENSCWLRSYLQALAGEQVI</sequence>
<organism evidence="1 3">
    <name type="scientific">Didymodactylos carnosus</name>
    <dbReference type="NCBI Taxonomy" id="1234261"/>
    <lineage>
        <taxon>Eukaryota</taxon>
        <taxon>Metazoa</taxon>
        <taxon>Spiralia</taxon>
        <taxon>Gnathifera</taxon>
        <taxon>Rotifera</taxon>
        <taxon>Eurotatoria</taxon>
        <taxon>Bdelloidea</taxon>
        <taxon>Philodinida</taxon>
        <taxon>Philodinidae</taxon>
        <taxon>Didymodactylos</taxon>
    </lineage>
</organism>
<evidence type="ECO:0000313" key="1">
    <source>
        <dbReference type="EMBL" id="CAF1075757.1"/>
    </source>
</evidence>
<reference evidence="1" key="1">
    <citation type="submission" date="2021-02" db="EMBL/GenBank/DDBJ databases">
        <authorList>
            <person name="Nowell W R."/>
        </authorList>
    </citation>
    <scope>NUCLEOTIDE SEQUENCE</scope>
</reference>
<gene>
    <name evidence="1" type="ORF">GPM918_LOCUS17511</name>
    <name evidence="2" type="ORF">SRO942_LOCUS17507</name>
</gene>